<dbReference type="RefSeq" id="YP_173486.1">
    <property type="nucleotide sequence ID" value="NC_006581.1"/>
</dbReference>
<sequence>MVEGSFLVISPLTSMRAGIPFSSGNSSTSARYLTASTSFSSMSSSRTPPCSRATSLACTQISCKSLSHWAAFSSVSRCNCAISAGERPTGISLRSGSAGAGPAQKATEGANAGKAKATQKGIF</sequence>
<evidence type="ECO:0000313" key="4">
    <source>
        <dbReference type="Proteomes" id="UP000790787"/>
    </source>
</evidence>
<evidence type="ECO:0000313" key="5">
    <source>
        <dbReference type="RefSeq" id="YP_173486.1"/>
    </source>
</evidence>
<dbReference type="AlphaFoldDB" id="Q5M9S6"/>
<name>Q5M9S6_TOBAC</name>
<keyword evidence="2 5" id="KW-0496">Mitochondrion</keyword>
<dbReference type="STRING" id="4097.Q5M9S6"/>
<proteinExistence type="predicted"/>
<accession>Q5M9S6</accession>
<dbReference type="KEGG" id="nta:3205334"/>
<reference evidence="5" key="3">
    <citation type="submission" date="2025-04" db="UniProtKB">
        <authorList>
            <consortium name="RefSeq"/>
        </authorList>
    </citation>
    <scope>IDENTIFICATION</scope>
    <source>
        <tissue evidence="5">Leaf</tissue>
    </source>
</reference>
<dbReference type="OrthoDB" id="10466067at2759"/>
<reference evidence="2 3" key="2">
    <citation type="journal article" date="2005" name="Mol. Genet. Genomics">
        <title>The complete nucleotide sequence and multipartite organization of the tobacco mitochondrial genome: comparative analysis of mitochondrial genomes in higher plants.</title>
        <authorList>
            <person name="Sugiyama Y."/>
            <person name="Watase Y."/>
            <person name="Nagase M."/>
            <person name="Makita N."/>
            <person name="Yagura S."/>
            <person name="Hirai A."/>
            <person name="Sugiura M."/>
        </authorList>
    </citation>
    <scope>NUCLEOTIDE SEQUENCE</scope>
    <source>
        <strain evidence="3">cv. TN90</strain>
        <tissue evidence="2 5">Leaf</tissue>
    </source>
</reference>
<reference evidence="5" key="1">
    <citation type="submission" date="2004-12" db="EMBL/GenBank/DDBJ databases">
        <authorList>
            <consortium name="NCBI Genome Project"/>
        </authorList>
    </citation>
    <scope>NUCLEOTIDE SEQUENCE</scope>
    <source>
        <tissue evidence="5">Leaf</tissue>
    </source>
</reference>
<keyword evidence="4" id="KW-1185">Reference proteome</keyword>
<protein>
    <submittedName>
        <fullName evidence="2 5">Uncharacterized protein</fullName>
    </submittedName>
</protein>
<dbReference type="Proteomes" id="UP000790787">
    <property type="component" value="Mitochondrion MT"/>
</dbReference>
<evidence type="ECO:0000256" key="1">
    <source>
        <dbReference type="SAM" id="MobiDB-lite"/>
    </source>
</evidence>
<gene>
    <name evidence="2 5" type="primary">orf123</name>
    <name evidence="5" type="ORF">NitaMp149</name>
</gene>
<feature type="region of interest" description="Disordered" evidence="1">
    <location>
        <begin position="91"/>
        <end position="123"/>
    </location>
</feature>
<evidence type="ECO:0000313" key="2">
    <source>
        <dbReference type="EMBL" id="BAD83552.1"/>
    </source>
</evidence>
<dbReference type="EMBL" id="BA000042">
    <property type="protein sequence ID" value="BAD83552.1"/>
    <property type="molecule type" value="Genomic_DNA"/>
</dbReference>
<dbReference type="GeneID" id="3205334"/>
<organism evidence="2">
    <name type="scientific">Nicotiana tabacum</name>
    <name type="common">Common tobacco</name>
    <dbReference type="NCBI Taxonomy" id="4097"/>
    <lineage>
        <taxon>Eukaryota</taxon>
        <taxon>Viridiplantae</taxon>
        <taxon>Streptophyta</taxon>
        <taxon>Embryophyta</taxon>
        <taxon>Tracheophyta</taxon>
        <taxon>Spermatophyta</taxon>
        <taxon>Magnoliopsida</taxon>
        <taxon>eudicotyledons</taxon>
        <taxon>Gunneridae</taxon>
        <taxon>Pentapetalae</taxon>
        <taxon>asterids</taxon>
        <taxon>lamiids</taxon>
        <taxon>Solanales</taxon>
        <taxon>Solanaceae</taxon>
        <taxon>Nicotianoideae</taxon>
        <taxon>Nicotianeae</taxon>
        <taxon>Nicotiana</taxon>
    </lineage>
</organism>
<evidence type="ECO:0000313" key="3">
    <source>
        <dbReference type="Proteomes" id="UP000084051"/>
    </source>
</evidence>
<dbReference type="PaxDb" id="4097-Q5M9S6"/>
<geneLocation type="mitochondrion" evidence="2 5"/>